<evidence type="ECO:0000256" key="1">
    <source>
        <dbReference type="ARBA" id="ARBA00009986"/>
    </source>
</evidence>
<name>A0A6N9T3X3_9HYPH</name>
<protein>
    <submittedName>
        <fullName evidence="4">Aldehyde dehydrogenase family protein</fullName>
    </submittedName>
</protein>
<dbReference type="Proteomes" id="UP000469011">
    <property type="component" value="Unassembled WGS sequence"/>
</dbReference>
<dbReference type="SUPFAM" id="SSF53720">
    <property type="entry name" value="ALDH-like"/>
    <property type="match status" value="1"/>
</dbReference>
<gene>
    <name evidence="4" type="ORF">GTK09_08775</name>
</gene>
<dbReference type="RefSeq" id="WP_163462761.1">
    <property type="nucleotide sequence ID" value="NZ_JAAAMG010000005.1"/>
</dbReference>
<evidence type="ECO:0000259" key="3">
    <source>
        <dbReference type="Pfam" id="PF00171"/>
    </source>
</evidence>
<dbReference type="AlphaFoldDB" id="A0A6N9T3X3"/>
<comment type="caution">
    <text evidence="4">The sequence shown here is derived from an EMBL/GenBank/DDBJ whole genome shotgun (WGS) entry which is preliminary data.</text>
</comment>
<dbReference type="GO" id="GO:0016620">
    <property type="term" value="F:oxidoreductase activity, acting on the aldehyde or oxo group of donors, NAD or NADP as acceptor"/>
    <property type="evidence" value="ECO:0007669"/>
    <property type="project" value="InterPro"/>
</dbReference>
<dbReference type="PANTHER" id="PTHR43353">
    <property type="entry name" value="SUCCINATE-SEMIALDEHYDE DEHYDROGENASE, MITOCHONDRIAL"/>
    <property type="match status" value="1"/>
</dbReference>
<keyword evidence="5" id="KW-1185">Reference proteome</keyword>
<proteinExistence type="inferred from homology"/>
<dbReference type="EMBL" id="JAAAMG010000005">
    <property type="protein sequence ID" value="NDW04519.1"/>
    <property type="molecule type" value="Genomic_DNA"/>
</dbReference>
<evidence type="ECO:0000256" key="2">
    <source>
        <dbReference type="ARBA" id="ARBA00023002"/>
    </source>
</evidence>
<comment type="similarity">
    <text evidence="1">Belongs to the aldehyde dehydrogenase family.</text>
</comment>
<dbReference type="InterPro" id="IPR016161">
    <property type="entry name" value="Ald_DH/histidinol_DH"/>
</dbReference>
<dbReference type="Gene3D" id="3.40.605.10">
    <property type="entry name" value="Aldehyde Dehydrogenase, Chain A, domain 1"/>
    <property type="match status" value="1"/>
</dbReference>
<dbReference type="Pfam" id="PF00171">
    <property type="entry name" value="Aldedh"/>
    <property type="match status" value="1"/>
</dbReference>
<dbReference type="InterPro" id="IPR050740">
    <property type="entry name" value="Aldehyde_DH_Superfamily"/>
</dbReference>
<dbReference type="PANTHER" id="PTHR43353:SF5">
    <property type="entry name" value="SUCCINATE-SEMIALDEHYDE DEHYDROGENASE, MITOCHONDRIAL"/>
    <property type="match status" value="1"/>
</dbReference>
<evidence type="ECO:0000313" key="4">
    <source>
        <dbReference type="EMBL" id="NDW04519.1"/>
    </source>
</evidence>
<dbReference type="InterPro" id="IPR015590">
    <property type="entry name" value="Aldehyde_DH_dom"/>
</dbReference>
<dbReference type="FunFam" id="3.40.309.10:FF:000009">
    <property type="entry name" value="Aldehyde dehydrogenase A"/>
    <property type="match status" value="1"/>
</dbReference>
<accession>A0A6N9T3X3</accession>
<sequence>MHYPNTQLFIAGQWRDSKDGRTIDVRDPATDEVIGTVAHAGIADLDDAIAAVEEGFRIWSQTSAFERSKLMRKAADIFRERADELAWIMTREQGKPLPEAKGEILAGADVIDWFAEEARRTYGQIIPGRVPGVAQMAIKLPVGPVAAFTPWNFPINQVVRKLSAALAAGCSIIVKAPEETPAAPAALVRAFVDAGVPAGVVNLVYGVPAEISEYLIPHPVIRKISFTGSTSVGKHLAALAGQHMKRATMELGGHAPAIVFDDADLEKAVKLLSASKFRNAGQVCVSPTRFLVQDGAFDTFLDGITAAAKAIKVGNGLDAGTQMGPLANERRIPALEELVADAVSNGAELKTGGKRSGNQGNFFEPTVLANVPVKARIMNEEPFGPVAIVNRFSNAQEAITEANRLPFGLASYAFTRSAETMRELGTRVEAGMMTINHIGLALPEVPFGGIKDSGYGTEGGSEAIEAYLMTKFITQTAG</sequence>
<dbReference type="CDD" id="cd07103">
    <property type="entry name" value="ALDH_F5_SSADH_GabD"/>
    <property type="match status" value="1"/>
</dbReference>
<reference evidence="4 5" key="1">
    <citation type="submission" date="2020-01" db="EMBL/GenBank/DDBJ databases">
        <title>Jiella pacifica sp. nov.</title>
        <authorList>
            <person name="Xue Z."/>
            <person name="Zhu S."/>
            <person name="Chen J."/>
            <person name="Yang J."/>
        </authorList>
    </citation>
    <scope>NUCLEOTIDE SEQUENCE [LARGE SCALE GENOMIC DNA]</scope>
    <source>
        <strain evidence="4 5">40Bstr34</strain>
    </source>
</reference>
<dbReference type="FunFam" id="3.40.605.10:FF:000033">
    <property type="entry name" value="NAD-dependent succinate-semialdehyde dehydrogenase"/>
    <property type="match status" value="1"/>
</dbReference>
<dbReference type="InterPro" id="IPR016163">
    <property type="entry name" value="Ald_DH_C"/>
</dbReference>
<organism evidence="4 5">
    <name type="scientific">Jiella pacifica</name>
    <dbReference type="NCBI Taxonomy" id="2696469"/>
    <lineage>
        <taxon>Bacteria</taxon>
        <taxon>Pseudomonadati</taxon>
        <taxon>Pseudomonadota</taxon>
        <taxon>Alphaproteobacteria</taxon>
        <taxon>Hyphomicrobiales</taxon>
        <taxon>Aurantimonadaceae</taxon>
        <taxon>Jiella</taxon>
    </lineage>
</organism>
<dbReference type="Gene3D" id="3.40.309.10">
    <property type="entry name" value="Aldehyde Dehydrogenase, Chain A, domain 2"/>
    <property type="match status" value="1"/>
</dbReference>
<dbReference type="InterPro" id="IPR016162">
    <property type="entry name" value="Ald_DH_N"/>
</dbReference>
<keyword evidence="2" id="KW-0560">Oxidoreductase</keyword>
<feature type="domain" description="Aldehyde dehydrogenase" evidence="3">
    <location>
        <begin position="14"/>
        <end position="473"/>
    </location>
</feature>
<evidence type="ECO:0000313" key="5">
    <source>
        <dbReference type="Proteomes" id="UP000469011"/>
    </source>
</evidence>